<keyword evidence="1" id="KW-1133">Transmembrane helix</keyword>
<comment type="caution">
    <text evidence="3">The sequence shown here is derived from an EMBL/GenBank/DDBJ whole genome shotgun (WGS) entry which is preliminary data.</text>
</comment>
<evidence type="ECO:0000256" key="1">
    <source>
        <dbReference type="SAM" id="Phobius"/>
    </source>
</evidence>
<dbReference type="NCBIfam" id="TIGR03370">
    <property type="entry name" value="VPLPA-CTERM"/>
    <property type="match status" value="1"/>
</dbReference>
<dbReference type="Proteomes" id="UP001225906">
    <property type="component" value="Unassembled WGS sequence"/>
</dbReference>
<dbReference type="InterPro" id="IPR022472">
    <property type="entry name" value="VPLPA-CTERM"/>
</dbReference>
<dbReference type="RefSeq" id="WP_306389307.1">
    <property type="nucleotide sequence ID" value="NZ_JAVCAP010000014.1"/>
</dbReference>
<accession>A0ABT9JSM4</accession>
<proteinExistence type="predicted"/>
<feature type="signal peptide" evidence="2">
    <location>
        <begin position="1"/>
        <end position="25"/>
    </location>
</feature>
<evidence type="ECO:0000313" key="4">
    <source>
        <dbReference type="Proteomes" id="UP001225906"/>
    </source>
</evidence>
<reference evidence="4" key="1">
    <citation type="journal article" date="2019" name="Int. J. Syst. Evol. Microbiol.">
        <title>The Global Catalogue of Microorganisms (GCM) 10K type strain sequencing project: providing services to taxonomists for standard genome sequencing and annotation.</title>
        <authorList>
            <consortium name="The Broad Institute Genomics Platform"/>
            <consortium name="The Broad Institute Genome Sequencing Center for Infectious Disease"/>
            <person name="Wu L."/>
            <person name="Ma J."/>
        </authorList>
    </citation>
    <scope>NUCLEOTIDE SEQUENCE [LARGE SCALE GENOMIC DNA]</scope>
    <source>
        <strain evidence="4">VKM B-3159</strain>
    </source>
</reference>
<dbReference type="EMBL" id="JAVCAP010000014">
    <property type="protein sequence ID" value="MDP8567583.1"/>
    <property type="molecule type" value="Genomic_DNA"/>
</dbReference>
<sequence length="175" mass="18130">MHPFFKSLPIALALSTGLLANHAQATPVTWTFSNDAKSDPASVPFSGSFGLVDTIFSGSFVYDADLGKATSVNFSFTDTSSTRGTLVATQVDVDRFNSVFNNSTGEFYYSAGLLSLPPLQFASALTNAGGTINIVNGTGSISSSSTVSAVPIPAAAWLFGSGVLGFAGLRRKKTV</sequence>
<keyword evidence="2" id="KW-0732">Signal</keyword>
<feature type="chain" id="PRO_5046666385" evidence="2">
    <location>
        <begin position="26"/>
        <end position="175"/>
    </location>
</feature>
<evidence type="ECO:0000313" key="3">
    <source>
        <dbReference type="EMBL" id="MDP8567583.1"/>
    </source>
</evidence>
<name>A0ABT9JSM4_9PROT</name>
<keyword evidence="4" id="KW-1185">Reference proteome</keyword>
<gene>
    <name evidence="3" type="ORF">Q9291_06950</name>
</gene>
<protein>
    <submittedName>
        <fullName evidence="3">VPLPA-CTERM sorting domain-containing protein</fullName>
    </submittedName>
</protein>
<organism evidence="3 4">
    <name type="scientific">Methylophilus aquaticus</name>
    <dbReference type="NCBI Taxonomy" id="1971610"/>
    <lineage>
        <taxon>Bacteria</taxon>
        <taxon>Pseudomonadati</taxon>
        <taxon>Pseudomonadota</taxon>
        <taxon>Betaproteobacteria</taxon>
        <taxon>Nitrosomonadales</taxon>
        <taxon>Methylophilaceae</taxon>
        <taxon>Methylophilus</taxon>
    </lineage>
</organism>
<feature type="transmembrane region" description="Helical" evidence="1">
    <location>
        <begin position="150"/>
        <end position="169"/>
    </location>
</feature>
<keyword evidence="1" id="KW-0812">Transmembrane</keyword>
<evidence type="ECO:0000256" key="2">
    <source>
        <dbReference type="SAM" id="SignalP"/>
    </source>
</evidence>
<keyword evidence="1" id="KW-0472">Membrane</keyword>